<accession>A0A286U397</accession>
<dbReference type="GO" id="GO:0098797">
    <property type="term" value="C:plasma membrane protein complex"/>
    <property type="evidence" value="ECO:0007669"/>
    <property type="project" value="TreeGrafter"/>
</dbReference>
<evidence type="ECO:0000256" key="5">
    <source>
        <dbReference type="ARBA" id="ARBA00022519"/>
    </source>
</evidence>
<keyword evidence="6" id="KW-0812">Transmembrane</keyword>
<sequence>MLVALAFYIKKPVAQQNMKAILEFNVTNIIKTGEQEIDKNSMETAEAIKNQASIPAMVKQETKNKVEEELVEQEKQEITYSAEYFKTQKEINTKQPQIQKKNTATQDSKEIKANVVIKEELPVPDNVKQERVVKTKKRVPAKAVEVTEKVKHAVTETTHESKSVVNAGQSGGISKSDRMQHELNQSSENRYIKEHFDYINKIIRINISYPYKARKMSMEGDVILSFIVCLDGSVKGIKVNKSSGFSTLDDNAEQAVRKASPFPPPPVEVRIVIPITYKLNT</sequence>
<evidence type="ECO:0000256" key="6">
    <source>
        <dbReference type="ARBA" id="ARBA00022692"/>
    </source>
</evidence>
<feature type="region of interest" description="Disordered" evidence="11">
    <location>
        <begin position="156"/>
        <end position="179"/>
    </location>
</feature>
<keyword evidence="7" id="KW-0653">Protein transport</keyword>
<comment type="subcellular location">
    <subcellularLocation>
        <location evidence="1">Cell inner membrane</location>
        <topology evidence="1">Single-pass membrane protein</topology>
        <orientation evidence="1">Periplasmic side</orientation>
    </subcellularLocation>
</comment>
<reference evidence="13 14" key="1">
    <citation type="journal article" date="2017" name="Environ. Microbiol. Rep.">
        <title>Genetic diversity of marine anaerobic ammonium-oxidizing bacteria as revealed by genomic and proteomic analyses of 'Candidatus Scalindua japonica'.</title>
        <authorList>
            <person name="Oshiki M."/>
            <person name="Mizuto K."/>
            <person name="Kimura Z."/>
            <person name="Kindaichi T."/>
            <person name="Satoh H."/>
            <person name="Okabe S."/>
        </authorList>
    </citation>
    <scope>NUCLEOTIDE SEQUENCE [LARGE SCALE GENOMIC DNA]</scope>
    <source>
        <strain evidence="14">husup-a2</strain>
    </source>
</reference>
<dbReference type="EMBL" id="BAOS01000035">
    <property type="protein sequence ID" value="GAX62608.1"/>
    <property type="molecule type" value="Genomic_DNA"/>
</dbReference>
<evidence type="ECO:0000256" key="4">
    <source>
        <dbReference type="ARBA" id="ARBA00022475"/>
    </source>
</evidence>
<evidence type="ECO:0000313" key="13">
    <source>
        <dbReference type="EMBL" id="GAX62608.1"/>
    </source>
</evidence>
<gene>
    <name evidence="13" type="ORF">SCALIN_C35_0047</name>
</gene>
<evidence type="ECO:0000256" key="2">
    <source>
        <dbReference type="ARBA" id="ARBA00006555"/>
    </source>
</evidence>
<name>A0A286U397_9BACT</name>
<dbReference type="PANTHER" id="PTHR33446:SF2">
    <property type="entry name" value="PROTEIN TONB"/>
    <property type="match status" value="1"/>
</dbReference>
<keyword evidence="9" id="KW-0472">Membrane</keyword>
<keyword evidence="8" id="KW-1133">Transmembrane helix</keyword>
<organism evidence="13 14">
    <name type="scientific">Candidatus Scalindua japonica</name>
    <dbReference type="NCBI Taxonomy" id="1284222"/>
    <lineage>
        <taxon>Bacteria</taxon>
        <taxon>Pseudomonadati</taxon>
        <taxon>Planctomycetota</taxon>
        <taxon>Candidatus Brocadiia</taxon>
        <taxon>Candidatus Brocadiales</taxon>
        <taxon>Candidatus Scalinduaceae</taxon>
        <taxon>Candidatus Scalindua</taxon>
    </lineage>
</organism>
<dbReference type="AlphaFoldDB" id="A0A286U397"/>
<keyword evidence="14" id="KW-1185">Reference proteome</keyword>
<dbReference type="Proteomes" id="UP000218542">
    <property type="component" value="Unassembled WGS sequence"/>
</dbReference>
<keyword evidence="4" id="KW-1003">Cell membrane</keyword>
<evidence type="ECO:0000256" key="9">
    <source>
        <dbReference type="ARBA" id="ARBA00023136"/>
    </source>
</evidence>
<dbReference type="InterPro" id="IPR051045">
    <property type="entry name" value="TonB-dependent_transducer"/>
</dbReference>
<dbReference type="GO" id="GO:0055085">
    <property type="term" value="P:transmembrane transport"/>
    <property type="evidence" value="ECO:0007669"/>
    <property type="project" value="InterPro"/>
</dbReference>
<dbReference type="Gene3D" id="3.30.1150.10">
    <property type="match status" value="1"/>
</dbReference>
<evidence type="ECO:0000256" key="11">
    <source>
        <dbReference type="SAM" id="MobiDB-lite"/>
    </source>
</evidence>
<evidence type="ECO:0000256" key="3">
    <source>
        <dbReference type="ARBA" id="ARBA00022448"/>
    </source>
</evidence>
<comment type="caution">
    <text evidence="13">The sequence shown here is derived from an EMBL/GenBank/DDBJ whole genome shotgun (WGS) entry which is preliminary data.</text>
</comment>
<evidence type="ECO:0000256" key="7">
    <source>
        <dbReference type="ARBA" id="ARBA00022927"/>
    </source>
</evidence>
<dbReference type="NCBIfam" id="TIGR01352">
    <property type="entry name" value="tonB_Cterm"/>
    <property type="match status" value="1"/>
</dbReference>
<proteinExistence type="inferred from homology"/>
<evidence type="ECO:0000313" key="14">
    <source>
        <dbReference type="Proteomes" id="UP000218542"/>
    </source>
</evidence>
<evidence type="ECO:0000256" key="8">
    <source>
        <dbReference type="ARBA" id="ARBA00022989"/>
    </source>
</evidence>
<dbReference type="PANTHER" id="PTHR33446">
    <property type="entry name" value="PROTEIN TONB-RELATED"/>
    <property type="match status" value="1"/>
</dbReference>
<dbReference type="Pfam" id="PF03544">
    <property type="entry name" value="TonB_C"/>
    <property type="match status" value="1"/>
</dbReference>
<feature type="coiled-coil region" evidence="10">
    <location>
        <begin position="56"/>
        <end position="83"/>
    </location>
</feature>
<evidence type="ECO:0000256" key="10">
    <source>
        <dbReference type="SAM" id="Coils"/>
    </source>
</evidence>
<keyword evidence="10" id="KW-0175">Coiled coil</keyword>
<feature type="domain" description="TonB C-terminal" evidence="12">
    <location>
        <begin position="194"/>
        <end position="281"/>
    </location>
</feature>
<dbReference type="SUPFAM" id="SSF74653">
    <property type="entry name" value="TolA/TonB C-terminal domain"/>
    <property type="match status" value="1"/>
</dbReference>
<dbReference type="PROSITE" id="PS52015">
    <property type="entry name" value="TONB_CTD"/>
    <property type="match status" value="1"/>
</dbReference>
<dbReference type="InterPro" id="IPR037682">
    <property type="entry name" value="TonB_C"/>
</dbReference>
<keyword evidence="3" id="KW-0813">Transport</keyword>
<keyword evidence="5" id="KW-0997">Cell inner membrane</keyword>
<dbReference type="InterPro" id="IPR006260">
    <property type="entry name" value="TonB/TolA_C"/>
</dbReference>
<dbReference type="GO" id="GO:0031992">
    <property type="term" value="F:energy transducer activity"/>
    <property type="evidence" value="ECO:0007669"/>
    <property type="project" value="TreeGrafter"/>
</dbReference>
<dbReference type="GO" id="GO:0015031">
    <property type="term" value="P:protein transport"/>
    <property type="evidence" value="ECO:0007669"/>
    <property type="project" value="UniProtKB-KW"/>
</dbReference>
<protein>
    <submittedName>
        <fullName evidence="13">Periplasmic protein</fullName>
    </submittedName>
</protein>
<evidence type="ECO:0000259" key="12">
    <source>
        <dbReference type="PROSITE" id="PS52015"/>
    </source>
</evidence>
<comment type="similarity">
    <text evidence="2">Belongs to the TonB family.</text>
</comment>
<evidence type="ECO:0000256" key="1">
    <source>
        <dbReference type="ARBA" id="ARBA00004383"/>
    </source>
</evidence>